<dbReference type="InterPro" id="IPR002347">
    <property type="entry name" value="SDR_fam"/>
</dbReference>
<sequence>MERWQDRVAVVTGASSGIGAAVAKDLVRAGLVVVGLARRVERIEALREQLPEELQSRLHAIKCDVGEETSVAAAFDWIEAQLGGIDILVNNAGLLYSGQLLTMEVEQLQHVMQVNLMGVIYCTQRAFRSMQQREVGGHVVLINSLTGHHIINPPGDELQCLNMYPITKHGISALLEVMRQELNGFKTQIKVTSISPGVTNTEILPGGYNALPMLQPEDISAGILYAIGTPPHVQVHQLTIKPIGEPF</sequence>
<reference evidence="5" key="1">
    <citation type="submission" date="2025-08" db="UniProtKB">
        <authorList>
            <consortium name="RefSeq"/>
        </authorList>
    </citation>
    <scope>IDENTIFICATION</scope>
    <source>
        <strain evidence="5">15112-1751.03</strain>
        <tissue evidence="5">Whole Adult</tissue>
    </source>
</reference>
<proteinExistence type="inferred from homology"/>
<evidence type="ECO:0000313" key="4">
    <source>
        <dbReference type="Proteomes" id="UP000515160"/>
    </source>
</evidence>
<gene>
    <name evidence="5" type="primary">LOC117571015</name>
</gene>
<dbReference type="OrthoDB" id="1933717at2759"/>
<dbReference type="PROSITE" id="PS00061">
    <property type="entry name" value="ADH_SHORT"/>
    <property type="match status" value="1"/>
</dbReference>
<name>A0A6P8X9V7_DROAB</name>
<accession>A0A6P8X9V7</accession>
<organism evidence="4 5">
    <name type="scientific">Drosophila albomicans</name>
    <name type="common">Fruit fly</name>
    <dbReference type="NCBI Taxonomy" id="7291"/>
    <lineage>
        <taxon>Eukaryota</taxon>
        <taxon>Metazoa</taxon>
        <taxon>Ecdysozoa</taxon>
        <taxon>Arthropoda</taxon>
        <taxon>Hexapoda</taxon>
        <taxon>Insecta</taxon>
        <taxon>Pterygota</taxon>
        <taxon>Neoptera</taxon>
        <taxon>Endopterygota</taxon>
        <taxon>Diptera</taxon>
        <taxon>Brachycera</taxon>
        <taxon>Muscomorpha</taxon>
        <taxon>Ephydroidea</taxon>
        <taxon>Drosophilidae</taxon>
        <taxon>Drosophila</taxon>
    </lineage>
</organism>
<dbReference type="FunFam" id="3.40.50.720:FF:000047">
    <property type="entry name" value="NADP-dependent L-serine/L-allo-threonine dehydrogenase"/>
    <property type="match status" value="1"/>
</dbReference>
<dbReference type="GeneID" id="117571015"/>
<dbReference type="Proteomes" id="UP000515160">
    <property type="component" value="Chromosome X"/>
</dbReference>
<evidence type="ECO:0000256" key="1">
    <source>
        <dbReference type="ARBA" id="ARBA00006484"/>
    </source>
</evidence>
<keyword evidence="4" id="KW-1185">Reference proteome</keyword>
<dbReference type="RefSeq" id="XP_034108868.1">
    <property type="nucleotide sequence ID" value="XM_034252977.2"/>
</dbReference>
<dbReference type="SUPFAM" id="SSF51735">
    <property type="entry name" value="NAD(P)-binding Rossmann-fold domains"/>
    <property type="match status" value="1"/>
</dbReference>
<dbReference type="GO" id="GO:0016616">
    <property type="term" value="F:oxidoreductase activity, acting on the CH-OH group of donors, NAD or NADP as acceptor"/>
    <property type="evidence" value="ECO:0007669"/>
    <property type="project" value="UniProtKB-ARBA"/>
</dbReference>
<dbReference type="PANTHER" id="PTHR43115:SF4">
    <property type="entry name" value="DEHYDROGENASE_REDUCTASE SDR FAMILY MEMBER 11"/>
    <property type="match status" value="1"/>
</dbReference>
<dbReference type="InterPro" id="IPR036291">
    <property type="entry name" value="NAD(P)-bd_dom_sf"/>
</dbReference>
<evidence type="ECO:0000256" key="2">
    <source>
        <dbReference type="ARBA" id="ARBA00023002"/>
    </source>
</evidence>
<protein>
    <submittedName>
        <fullName evidence="5">Farnesol dehydrogenase</fullName>
    </submittedName>
</protein>
<dbReference type="AlphaFoldDB" id="A0A6P8X9V7"/>
<dbReference type="PRINTS" id="PR00081">
    <property type="entry name" value="GDHRDH"/>
</dbReference>
<dbReference type="Gene3D" id="3.40.50.720">
    <property type="entry name" value="NAD(P)-binding Rossmann-like Domain"/>
    <property type="match status" value="1"/>
</dbReference>
<dbReference type="PANTHER" id="PTHR43115">
    <property type="entry name" value="DEHYDROGENASE/REDUCTASE SDR FAMILY MEMBER 11"/>
    <property type="match status" value="1"/>
</dbReference>
<dbReference type="InterPro" id="IPR020904">
    <property type="entry name" value="Sc_DH/Rdtase_CS"/>
</dbReference>
<keyword evidence="2" id="KW-0560">Oxidoreductase</keyword>
<evidence type="ECO:0000256" key="3">
    <source>
        <dbReference type="RuleBase" id="RU000363"/>
    </source>
</evidence>
<dbReference type="Pfam" id="PF00106">
    <property type="entry name" value="adh_short"/>
    <property type="match status" value="1"/>
</dbReference>
<dbReference type="PRINTS" id="PR00080">
    <property type="entry name" value="SDRFAMILY"/>
</dbReference>
<comment type="similarity">
    <text evidence="1 3">Belongs to the short-chain dehydrogenases/reductases (SDR) family.</text>
</comment>
<evidence type="ECO:0000313" key="5">
    <source>
        <dbReference type="RefSeq" id="XP_034108868.1"/>
    </source>
</evidence>